<feature type="transmembrane region" description="Helical" evidence="1">
    <location>
        <begin position="21"/>
        <end position="45"/>
    </location>
</feature>
<gene>
    <name evidence="2" type="ORF">AFUS01_LOCUS25845</name>
</gene>
<sequence>MISISAQLFQMERKLRIWKILEAQVQTAAGVVLFTGWVLFIVHVNEVDNPFRDNNITRTRAYNRWIAKACSALILEGLIIPVYFIIPYMTSESQPSNEESVYESQ</sequence>
<accession>A0A8J2KLE8</accession>
<evidence type="ECO:0000313" key="3">
    <source>
        <dbReference type="Proteomes" id="UP000708208"/>
    </source>
</evidence>
<dbReference type="Proteomes" id="UP000708208">
    <property type="component" value="Unassembled WGS sequence"/>
</dbReference>
<keyword evidence="3" id="KW-1185">Reference proteome</keyword>
<organism evidence="2 3">
    <name type="scientific">Allacma fusca</name>
    <dbReference type="NCBI Taxonomy" id="39272"/>
    <lineage>
        <taxon>Eukaryota</taxon>
        <taxon>Metazoa</taxon>
        <taxon>Ecdysozoa</taxon>
        <taxon>Arthropoda</taxon>
        <taxon>Hexapoda</taxon>
        <taxon>Collembola</taxon>
        <taxon>Symphypleona</taxon>
        <taxon>Sminthuridae</taxon>
        <taxon>Allacma</taxon>
    </lineage>
</organism>
<feature type="transmembrane region" description="Helical" evidence="1">
    <location>
        <begin position="65"/>
        <end position="86"/>
    </location>
</feature>
<keyword evidence="1" id="KW-0812">Transmembrane</keyword>
<reference evidence="2" key="1">
    <citation type="submission" date="2021-06" db="EMBL/GenBank/DDBJ databases">
        <authorList>
            <person name="Hodson N. C."/>
            <person name="Mongue J. A."/>
            <person name="Jaron S. K."/>
        </authorList>
    </citation>
    <scope>NUCLEOTIDE SEQUENCE</scope>
</reference>
<evidence type="ECO:0000256" key="1">
    <source>
        <dbReference type="SAM" id="Phobius"/>
    </source>
</evidence>
<evidence type="ECO:0000313" key="2">
    <source>
        <dbReference type="EMBL" id="CAG7815147.1"/>
    </source>
</evidence>
<name>A0A8J2KLE8_9HEXA</name>
<dbReference type="EMBL" id="CAJVCH010336950">
    <property type="protein sequence ID" value="CAG7815147.1"/>
    <property type="molecule type" value="Genomic_DNA"/>
</dbReference>
<dbReference type="AlphaFoldDB" id="A0A8J2KLE8"/>
<keyword evidence="1" id="KW-0472">Membrane</keyword>
<comment type="caution">
    <text evidence="2">The sequence shown here is derived from an EMBL/GenBank/DDBJ whole genome shotgun (WGS) entry which is preliminary data.</text>
</comment>
<protein>
    <submittedName>
        <fullName evidence="2">Uncharacterized protein</fullName>
    </submittedName>
</protein>
<keyword evidence="1" id="KW-1133">Transmembrane helix</keyword>
<proteinExistence type="predicted"/>